<evidence type="ECO:0000256" key="1">
    <source>
        <dbReference type="SAM" id="MobiDB-lite"/>
    </source>
</evidence>
<name>A0A422NXW7_TRYRA</name>
<dbReference type="GeneID" id="40325574"/>
<dbReference type="EMBL" id="MKGL01000034">
    <property type="protein sequence ID" value="RNF10298.1"/>
    <property type="molecule type" value="Genomic_DNA"/>
</dbReference>
<proteinExistence type="predicted"/>
<dbReference type="AlphaFoldDB" id="A0A422NXW7"/>
<organism evidence="2 3">
    <name type="scientific">Trypanosoma rangeli</name>
    <dbReference type="NCBI Taxonomy" id="5698"/>
    <lineage>
        <taxon>Eukaryota</taxon>
        <taxon>Discoba</taxon>
        <taxon>Euglenozoa</taxon>
        <taxon>Kinetoplastea</taxon>
        <taxon>Metakinetoplastina</taxon>
        <taxon>Trypanosomatida</taxon>
        <taxon>Trypanosomatidae</taxon>
        <taxon>Trypanosoma</taxon>
        <taxon>Herpetosoma</taxon>
    </lineage>
</organism>
<comment type="caution">
    <text evidence="2">The sequence shown here is derived from an EMBL/GenBank/DDBJ whole genome shotgun (WGS) entry which is preliminary data.</text>
</comment>
<protein>
    <submittedName>
        <fullName evidence="2">Uncharacterized protein</fullName>
    </submittedName>
</protein>
<feature type="region of interest" description="Disordered" evidence="1">
    <location>
        <begin position="33"/>
        <end position="105"/>
    </location>
</feature>
<accession>A0A422NXW7</accession>
<evidence type="ECO:0000313" key="3">
    <source>
        <dbReference type="Proteomes" id="UP000283634"/>
    </source>
</evidence>
<keyword evidence="3" id="KW-1185">Reference proteome</keyword>
<dbReference type="RefSeq" id="XP_029241477.1">
    <property type="nucleotide sequence ID" value="XM_029378675.1"/>
</dbReference>
<gene>
    <name evidence="2" type="ORF">TraAM80_01641</name>
</gene>
<dbReference type="Proteomes" id="UP000283634">
    <property type="component" value="Unassembled WGS sequence"/>
</dbReference>
<dbReference type="VEuPathDB" id="TriTrypDB:TRSC58_02487"/>
<dbReference type="OMA" id="QSTNVME"/>
<sequence>MLRVSLIFCGSGFLRTAGKGNKATVAAAAAVSAKAASSSAGRRTKATAQSTNVMEEDSTRLIHASDSTRSRLGDEAAGEASRPPYGATASDSRRRRSQRSDEDVLQVAQRMQRRDVTGEVPVASFAYEILKAHPSVRQMGLRERMAFLCDRWERLRKEERQVYLDDPLKGLL</sequence>
<reference evidence="2 3" key="1">
    <citation type="journal article" date="2018" name="BMC Genomics">
        <title>Genomic comparison of Trypanosoma conorhini and Trypanosoma rangeli to Trypanosoma cruzi strains of high and low virulence.</title>
        <authorList>
            <person name="Bradwell K.R."/>
            <person name="Koparde V.N."/>
            <person name="Matveyev A.V."/>
            <person name="Serrano M.G."/>
            <person name="Alves J.M."/>
            <person name="Parikh H."/>
            <person name="Huang B."/>
            <person name="Lee V."/>
            <person name="Espinosa-Alvarez O."/>
            <person name="Ortiz P.A."/>
            <person name="Costa-Martins A.G."/>
            <person name="Teixeira M.M."/>
            <person name="Buck G.A."/>
        </authorList>
    </citation>
    <scope>NUCLEOTIDE SEQUENCE [LARGE SCALE GENOMIC DNA]</scope>
    <source>
        <strain evidence="2 3">AM80</strain>
    </source>
</reference>
<evidence type="ECO:0000313" key="2">
    <source>
        <dbReference type="EMBL" id="RNF10298.1"/>
    </source>
</evidence>
<dbReference type="OrthoDB" id="277635at2759"/>